<dbReference type="AlphaFoldDB" id="A0A140FW25"/>
<proteinExistence type="predicted"/>
<evidence type="ECO:0000313" key="1">
    <source>
        <dbReference type="EMBL" id="AMM02808.1"/>
    </source>
</evidence>
<name>A0A140FW25_PSEPK</name>
<dbReference type="RefSeq" id="WP_049587410.1">
    <property type="nucleotide sequence ID" value="NC_002947.4"/>
</dbReference>
<protein>
    <submittedName>
        <fullName evidence="1">Uncharacterized protein</fullName>
    </submittedName>
</protein>
<dbReference type="OrthoDB" id="7030195at2"/>
<gene>
    <name evidence="1" type="ordered locus">PP_5474</name>
</gene>
<organism evidence="1 2">
    <name type="scientific">Pseudomonas putida (strain ATCC 47054 / DSM 6125 / CFBP 8728 / NCIMB 11950 / KT2440)</name>
    <dbReference type="NCBI Taxonomy" id="160488"/>
    <lineage>
        <taxon>Bacteria</taxon>
        <taxon>Pseudomonadati</taxon>
        <taxon>Pseudomonadota</taxon>
        <taxon>Gammaproteobacteria</taxon>
        <taxon>Pseudomonadales</taxon>
        <taxon>Pseudomonadaceae</taxon>
        <taxon>Pseudomonas</taxon>
    </lineage>
</organism>
<dbReference type="BioCyc" id="PPUT160488:G1G01-1640-MONOMER"/>
<reference evidence="1 2" key="1">
    <citation type="journal article" date="2002" name="Environ. Microbiol.">
        <title>Complete genome sequence and comparative analysis of the metabolically versatile Pseudomonas putida KT2440.</title>
        <authorList>
            <person name="Nelson K.E."/>
            <person name="Weinel C."/>
            <person name="Paulsen I.T."/>
            <person name="Dodson R.J."/>
            <person name="Hilbert H."/>
            <person name="Martins dos Santos V.A."/>
            <person name="Fouts D.E."/>
            <person name="Gill S.R."/>
            <person name="Pop M."/>
            <person name="Holmes M."/>
            <person name="Brinkac L."/>
            <person name="Beanan M."/>
            <person name="DeBoy R.T."/>
            <person name="Daugherty S."/>
            <person name="Kolonay J."/>
            <person name="Madupu R."/>
            <person name="Nelson W."/>
            <person name="White O."/>
            <person name="Peterson J."/>
            <person name="Khouri H."/>
            <person name="Hance I."/>
            <person name="Chris Lee P."/>
            <person name="Holtzapple E."/>
            <person name="Scanlan D."/>
            <person name="Tran K."/>
            <person name="Moazzez A."/>
            <person name="Utterback T."/>
            <person name="Rizzo M."/>
            <person name="Lee K."/>
            <person name="Kosack D."/>
            <person name="Moestl D."/>
            <person name="Wedler H."/>
            <person name="Lauber J."/>
            <person name="Stjepandic D."/>
            <person name="Hoheisel J."/>
            <person name="Straetz M."/>
            <person name="Heim S."/>
            <person name="Kiewitz C."/>
            <person name="Eisen J.A."/>
            <person name="Timmis K.N."/>
            <person name="Dusterhoft A."/>
            <person name="Tummler B."/>
            <person name="Fraser C.M."/>
        </authorList>
    </citation>
    <scope>NUCLEOTIDE SEQUENCE [LARGE SCALE GENOMIC DNA]</scope>
    <source>
        <strain evidence="2">ATCC 47054 / DSM 6125 / CFBP 8728 / NCIMB 11950 / KT2440</strain>
    </source>
</reference>
<evidence type="ECO:0000313" key="2">
    <source>
        <dbReference type="Proteomes" id="UP000000556"/>
    </source>
</evidence>
<accession>A0A140FW25</accession>
<dbReference type="KEGG" id="ppu:PP_5474"/>
<sequence length="64" mass="7258">MIRIASFGIMVAAVVWLAMRGIDYGTCAWYGHQTERDTRYAAFVGCMVKTSSGWVPRNELRTQQ</sequence>
<dbReference type="EMBL" id="AE015451">
    <property type="protein sequence ID" value="AMM02808.1"/>
    <property type="molecule type" value="Genomic_DNA"/>
</dbReference>
<dbReference type="Proteomes" id="UP000000556">
    <property type="component" value="Chromosome"/>
</dbReference>
<reference evidence="1 2" key="2">
    <citation type="journal article" date="2016" name="Environ. Microbiol.">
        <title>The revisited genome of Pseudomonas putida KT2440 enlightens its value as a robust metabolic chassis.</title>
        <authorList>
            <person name="Belda E."/>
            <person name="van Heck R.G."/>
            <person name="Lopez-Sanchez M.J."/>
            <person name="Cruveiller S."/>
            <person name="Barbe V."/>
            <person name="Fraser C."/>
            <person name="Klenk H.P."/>
            <person name="Petersen J."/>
            <person name="Morgat A."/>
            <person name="Nikel P.I."/>
            <person name="Vallenet D."/>
            <person name="Rouy Z."/>
            <person name="Sekowska A."/>
            <person name="Martins Dos Santos V.A."/>
            <person name="de Lorenzo V."/>
            <person name="Danchin A."/>
            <person name="Medigue C."/>
        </authorList>
    </citation>
    <scope>NUCLEOTIDE SEQUENCE [LARGE SCALE GENOMIC DNA]</scope>
    <source>
        <strain evidence="2">ATCC 47054 / DSM 6125 / CFBP 8728 / NCIMB 11950 / KT2440</strain>
    </source>
</reference>
<keyword evidence="2" id="KW-1185">Reference proteome</keyword>